<accession>A0ABY7BA14</accession>
<proteinExistence type="predicted"/>
<sequence>MSITYKLELGAPVAPGAVVSALTEGAAGIAEAHTGTKGSLRGGGWFDADVAEYDPPDPVEQEFGFAPTVEVYFGLSKSGDFEAQETDVLRLVIAVLARIPGDALLHFEHDEVWLLRRGGRLTVNGALWKPQQLVLLPQPYETAPLAFG</sequence>
<dbReference type="EMBL" id="CP113836">
    <property type="protein sequence ID" value="WAL68508.1"/>
    <property type="molecule type" value="Genomic_DNA"/>
</dbReference>
<organism evidence="1 2">
    <name type="scientific">Amycolatopsis cynarae</name>
    <dbReference type="NCBI Taxonomy" id="2995223"/>
    <lineage>
        <taxon>Bacteria</taxon>
        <taxon>Bacillati</taxon>
        <taxon>Actinomycetota</taxon>
        <taxon>Actinomycetes</taxon>
        <taxon>Pseudonocardiales</taxon>
        <taxon>Pseudonocardiaceae</taxon>
        <taxon>Amycolatopsis</taxon>
    </lineage>
</organism>
<name>A0ABY7BA14_9PSEU</name>
<evidence type="ECO:0000313" key="1">
    <source>
        <dbReference type="EMBL" id="WAL68508.1"/>
    </source>
</evidence>
<evidence type="ECO:0000313" key="2">
    <source>
        <dbReference type="Proteomes" id="UP001163203"/>
    </source>
</evidence>
<dbReference type="NCBIfam" id="NF040657">
    <property type="entry name" value="immun_SitI3"/>
    <property type="match status" value="1"/>
</dbReference>
<dbReference type="InterPro" id="IPR049799">
    <property type="entry name" value="SitI3-like"/>
</dbReference>
<reference evidence="1" key="1">
    <citation type="submission" date="2022-11" db="EMBL/GenBank/DDBJ databases">
        <authorList>
            <person name="Mo P."/>
        </authorList>
    </citation>
    <scope>NUCLEOTIDE SEQUENCE</scope>
    <source>
        <strain evidence="1">HUAS 11-8</strain>
    </source>
</reference>
<keyword evidence="2" id="KW-1185">Reference proteome</keyword>
<dbReference type="Proteomes" id="UP001163203">
    <property type="component" value="Chromosome"/>
</dbReference>
<gene>
    <name evidence="1" type="ORF">ORV05_12280</name>
</gene>
<protein>
    <submittedName>
        <fullName evidence="1">SitI3 family protein</fullName>
    </submittedName>
</protein>
<dbReference type="RefSeq" id="WP_268758600.1">
    <property type="nucleotide sequence ID" value="NZ_CP113836.1"/>
</dbReference>